<feature type="transmembrane region" description="Helical" evidence="1">
    <location>
        <begin position="6"/>
        <end position="24"/>
    </location>
</feature>
<dbReference type="AlphaFoldDB" id="A0A915JML3"/>
<evidence type="ECO:0000313" key="3">
    <source>
        <dbReference type="WBParaSite" id="nRc.2.0.1.t27449-RA"/>
    </source>
</evidence>
<keyword evidence="1" id="KW-1133">Transmembrane helix</keyword>
<dbReference type="WBParaSite" id="nRc.2.0.1.t27449-RA">
    <property type="protein sequence ID" value="nRc.2.0.1.t27449-RA"/>
    <property type="gene ID" value="nRc.2.0.1.g27449"/>
</dbReference>
<protein>
    <submittedName>
        <fullName evidence="3">Uncharacterized protein</fullName>
    </submittedName>
</protein>
<reference evidence="3" key="1">
    <citation type="submission" date="2022-11" db="UniProtKB">
        <authorList>
            <consortium name="WormBaseParasite"/>
        </authorList>
    </citation>
    <scope>IDENTIFICATION</scope>
</reference>
<accession>A0A915JML3</accession>
<keyword evidence="1" id="KW-0472">Membrane</keyword>
<keyword evidence="1" id="KW-0812">Transmembrane</keyword>
<keyword evidence="2" id="KW-1185">Reference proteome</keyword>
<name>A0A915JML3_ROMCU</name>
<evidence type="ECO:0000313" key="2">
    <source>
        <dbReference type="Proteomes" id="UP000887565"/>
    </source>
</evidence>
<sequence>MAELRTVFFHCFFFFFHIYNTNNIQRSTKLRGKRRQIRG</sequence>
<dbReference type="Proteomes" id="UP000887565">
    <property type="component" value="Unplaced"/>
</dbReference>
<proteinExistence type="predicted"/>
<evidence type="ECO:0000256" key="1">
    <source>
        <dbReference type="SAM" id="Phobius"/>
    </source>
</evidence>
<organism evidence="2 3">
    <name type="scientific">Romanomermis culicivorax</name>
    <name type="common">Nematode worm</name>
    <dbReference type="NCBI Taxonomy" id="13658"/>
    <lineage>
        <taxon>Eukaryota</taxon>
        <taxon>Metazoa</taxon>
        <taxon>Ecdysozoa</taxon>
        <taxon>Nematoda</taxon>
        <taxon>Enoplea</taxon>
        <taxon>Dorylaimia</taxon>
        <taxon>Mermithida</taxon>
        <taxon>Mermithoidea</taxon>
        <taxon>Mermithidae</taxon>
        <taxon>Romanomermis</taxon>
    </lineage>
</organism>